<dbReference type="InterPro" id="IPR029058">
    <property type="entry name" value="AB_hydrolase_fold"/>
</dbReference>
<evidence type="ECO:0000259" key="1">
    <source>
        <dbReference type="Pfam" id="PF20408"/>
    </source>
</evidence>
<dbReference type="InterPro" id="IPR046879">
    <property type="entry name" value="KANL3/Tex30_Abhydrolase"/>
</dbReference>
<accession>A0ABT8W2P4</accession>
<evidence type="ECO:0000313" key="3">
    <source>
        <dbReference type="Proteomes" id="UP001168640"/>
    </source>
</evidence>
<dbReference type="InterPro" id="IPR026555">
    <property type="entry name" value="NSL3/Tex30"/>
</dbReference>
<dbReference type="SUPFAM" id="SSF53474">
    <property type="entry name" value="alpha/beta-Hydrolases"/>
    <property type="match status" value="1"/>
</dbReference>
<dbReference type="GO" id="GO:0016787">
    <property type="term" value="F:hydrolase activity"/>
    <property type="evidence" value="ECO:0007669"/>
    <property type="project" value="UniProtKB-KW"/>
</dbReference>
<dbReference type="Pfam" id="PF20408">
    <property type="entry name" value="Abhydrolase_11"/>
    <property type="match status" value="1"/>
</dbReference>
<keyword evidence="2" id="KW-0378">Hydrolase</keyword>
<keyword evidence="2" id="KW-0808">Transferase</keyword>
<comment type="caution">
    <text evidence="2">The sequence shown here is derived from an EMBL/GenBank/DDBJ whole genome shotgun (WGS) entry which is preliminary data.</text>
</comment>
<proteinExistence type="predicted"/>
<feature type="domain" description="KANL3/Tex30 alpha/beta hydrolase-like" evidence="1">
    <location>
        <begin position="15"/>
        <end position="210"/>
    </location>
</feature>
<evidence type="ECO:0000313" key="2">
    <source>
        <dbReference type="EMBL" id="MDO3722519.1"/>
    </source>
</evidence>
<sequence length="216" mass="24007">MVVWIKKQGFENHPRAFLVLAHGAGAPADSPFMETLADALEAQGVATVRFEFPYMEKRREDGKKRPPDRQPKLLQCFSEVVESVRKDMPGNALLLVGGKSMGGRMASILATQRGGIDGVIGFGYPFHPPGKPDRWRTDHFDKIDCPFLLIQGTRDPFGKRDEVEEPGRSIERADLHWLEGGNHDFQPLAKQQSSQRTLIEEAAVASGRFVENILAG</sequence>
<name>A0ABT8W2P4_9GAMM</name>
<dbReference type="EMBL" id="JAUMIS010000002">
    <property type="protein sequence ID" value="MDO3722519.1"/>
    <property type="molecule type" value="Genomic_DNA"/>
</dbReference>
<reference evidence="2" key="1">
    <citation type="submission" date="2023-07" db="EMBL/GenBank/DDBJ databases">
        <title>Marinobacter sp. chi1 genome sequencing and assembly.</title>
        <authorList>
            <person name="Park S."/>
        </authorList>
    </citation>
    <scope>NUCLEOTIDE SEQUENCE</scope>
    <source>
        <strain evidence="2">Chi1</strain>
    </source>
</reference>
<dbReference type="PANTHER" id="PTHR13136:SF11">
    <property type="entry name" value="TESTIS-EXPRESSED PROTEIN 30"/>
    <property type="match status" value="1"/>
</dbReference>
<keyword evidence="3" id="KW-1185">Reference proteome</keyword>
<dbReference type="PANTHER" id="PTHR13136">
    <property type="entry name" value="TESTIS DEVELOPMENT PROTEIN PRTD"/>
    <property type="match status" value="1"/>
</dbReference>
<dbReference type="Gene3D" id="3.40.50.1820">
    <property type="entry name" value="alpha/beta hydrolase"/>
    <property type="match status" value="1"/>
</dbReference>
<dbReference type="GO" id="GO:0016740">
    <property type="term" value="F:transferase activity"/>
    <property type="evidence" value="ECO:0007669"/>
    <property type="project" value="UniProtKB-KW"/>
</dbReference>
<dbReference type="Proteomes" id="UP001168640">
    <property type="component" value="Unassembled WGS sequence"/>
</dbReference>
<organism evidence="2 3">
    <name type="scientific">Marinobacter suaedae</name>
    <dbReference type="NCBI Taxonomy" id="3057675"/>
    <lineage>
        <taxon>Bacteria</taxon>
        <taxon>Pseudomonadati</taxon>
        <taxon>Pseudomonadota</taxon>
        <taxon>Gammaproteobacteria</taxon>
        <taxon>Pseudomonadales</taxon>
        <taxon>Marinobacteraceae</taxon>
        <taxon>Marinobacter</taxon>
    </lineage>
</organism>
<protein>
    <submittedName>
        <fullName evidence="2">Alpha/beta hydrolase</fullName>
    </submittedName>
</protein>
<gene>
    <name evidence="2" type="ORF">QVZ43_12380</name>
</gene>